<feature type="chain" id="PRO_5022034510" evidence="2">
    <location>
        <begin position="24"/>
        <end position="1062"/>
    </location>
</feature>
<reference evidence="5" key="1">
    <citation type="submission" date="2019-02" db="EMBL/GenBank/DDBJ databases">
        <title>Deep-cultivation of Planctomycetes and their phenomic and genomic characterization uncovers novel biology.</title>
        <authorList>
            <person name="Wiegand S."/>
            <person name="Jogler M."/>
            <person name="Boedeker C."/>
            <person name="Pinto D."/>
            <person name="Vollmers J."/>
            <person name="Rivas-Marin E."/>
            <person name="Kohn T."/>
            <person name="Peeters S.H."/>
            <person name="Heuer A."/>
            <person name="Rast P."/>
            <person name="Oberbeckmann S."/>
            <person name="Bunk B."/>
            <person name="Jeske O."/>
            <person name="Meyerdierks A."/>
            <person name="Storesund J.E."/>
            <person name="Kallscheuer N."/>
            <person name="Luecker S."/>
            <person name="Lage O.M."/>
            <person name="Pohl T."/>
            <person name="Merkel B.J."/>
            <person name="Hornburger P."/>
            <person name="Mueller R.-W."/>
            <person name="Bruemmer F."/>
            <person name="Labrenz M."/>
            <person name="Spormann A.M."/>
            <person name="Op den Camp H."/>
            <person name="Overmann J."/>
            <person name="Amann R."/>
            <person name="Jetten M.S.M."/>
            <person name="Mascher T."/>
            <person name="Medema M.H."/>
            <person name="Devos D.P."/>
            <person name="Kaster A.-K."/>
            <person name="Ovreas L."/>
            <person name="Rohde M."/>
            <person name="Galperin M.Y."/>
            <person name="Jogler C."/>
        </authorList>
    </citation>
    <scope>NUCLEOTIDE SEQUENCE [LARGE SCALE GENOMIC DNA]</scope>
    <source>
        <strain evidence="5">Pan97</strain>
    </source>
</reference>
<dbReference type="PANTHER" id="PTHR10098">
    <property type="entry name" value="RAPSYN-RELATED"/>
    <property type="match status" value="1"/>
</dbReference>
<proteinExistence type="predicted"/>
<dbReference type="SMART" id="SM00028">
    <property type="entry name" value="TPR"/>
    <property type="match status" value="7"/>
</dbReference>
<evidence type="ECO:0000256" key="2">
    <source>
        <dbReference type="SAM" id="SignalP"/>
    </source>
</evidence>
<dbReference type="Proteomes" id="UP000318626">
    <property type="component" value="Chromosome"/>
</dbReference>
<protein>
    <submittedName>
        <fullName evidence="4">CHAT domain protein</fullName>
    </submittedName>
</protein>
<evidence type="ECO:0000313" key="5">
    <source>
        <dbReference type="Proteomes" id="UP000318626"/>
    </source>
</evidence>
<dbReference type="Pfam" id="PF12770">
    <property type="entry name" value="CHAT"/>
    <property type="match status" value="1"/>
</dbReference>
<accession>A0A518CC36</accession>
<dbReference type="Gene3D" id="1.25.40.10">
    <property type="entry name" value="Tetratricopeptide repeat domain"/>
    <property type="match status" value="3"/>
</dbReference>
<dbReference type="EMBL" id="CP036289">
    <property type="protein sequence ID" value="QDU76779.1"/>
    <property type="molecule type" value="Genomic_DNA"/>
</dbReference>
<dbReference type="KEGG" id="bvo:Pan97_38360"/>
<dbReference type="AlphaFoldDB" id="A0A518CC36"/>
<keyword evidence="2" id="KW-0732">Signal</keyword>
<evidence type="ECO:0000313" key="4">
    <source>
        <dbReference type="EMBL" id="QDU76779.1"/>
    </source>
</evidence>
<sequence length="1062" mass="118376" precursor="true">MQSFLRAVAGVLVAGLMLVPVHAQELTGRAADAVNQLNEQIDALNEAEKWNEAYEVQLKVIQIFVKELGPQSKATAAEMEYAADQLFDMERYREAKPLYEQVLKVYGKAYGQESEEYVIVQMGLGQVLRFLSENDRSRSVLEKALPNAKRLFGTKSLEVAQVFEELGMTEFNADNMEKARDHLLSAVKTYRQLEDLEGGEEIFALTRLGAVENVLGNDRQAEQYLNQAHKVAVDVYGSDSLDAADVLLELGSLAEMKGDLPTARRHYERVLAIAQLQQMPESETARFAMSYLANVFTSLGDYVSAEQLLQKLYRIEVDLFGKENQNSLYTLMDLAYLDDEQDKHREAREKYGEALELSRRLFGETHTTTLDLEHSVAGVDHLLGKYDEARERYDRILAMFREKNGSDSIECGYVNWSRGWLEHDAGQYETARKLYDQALEAHVRILGPEHPETLNLKMMRAYLSASEKQWDEAFDRFDAYARDTRVFNSRILASLSPTEQILYLKMDEEKSVAMALALANSEDPAAVEKSAGWLLNYKGVSQESLAARETLTRDLTDAQSREIAQQLLQVRQELASLALAKPEEGEADARTAKIAALSKQEETLGRQLAERVGKPVVQDHWVELDAVRGVMTDDQLMVNIIQVRPIDLFAVSAGRDRFRDARYIAYIIPPKGKGEVQLIDLGESAAIDRSITEIRSWISDNQLRDSFLSQTTGEAESTAWQTVLAPVKEKLWDPIAKRIPAETKQLLLSPDGALWLMPWNSVPTAEDRFLIEDYSIRYLTSGRELVLPKDKAVIGPPLLFADPSFDLTPDSVRNAVQSIFRSIDVQKLPVGAISRTAIPQVSSLPSTRLEAMAIAPSVTQICGKEPIQYLGKFALETVAKQVKSPKILVLSTHGFFLPEQDRPAGQSVATRSANPSHAKNGKPENPLLRCGLLLAGCNNPTARGDDGILTGMEILSLDLRGTELVVLSACETGVGKVNSGEGVAGLRQAFQLAGAKTIVSTLWQVPDRDSALLMRDFFQNVADGNSHSEALRQAQIQRIEARRSRYGAAHPFYWAAWTLTGV</sequence>
<evidence type="ECO:0000256" key="1">
    <source>
        <dbReference type="SAM" id="MobiDB-lite"/>
    </source>
</evidence>
<keyword evidence="5" id="KW-1185">Reference proteome</keyword>
<name>A0A518CC36_9BACT</name>
<feature type="compositionally biased region" description="Polar residues" evidence="1">
    <location>
        <begin position="907"/>
        <end position="917"/>
    </location>
</feature>
<organism evidence="4 5">
    <name type="scientific">Bremerella volcania</name>
    <dbReference type="NCBI Taxonomy" id="2527984"/>
    <lineage>
        <taxon>Bacteria</taxon>
        <taxon>Pseudomonadati</taxon>
        <taxon>Planctomycetota</taxon>
        <taxon>Planctomycetia</taxon>
        <taxon>Pirellulales</taxon>
        <taxon>Pirellulaceae</taxon>
        <taxon>Bremerella</taxon>
    </lineage>
</organism>
<dbReference type="Pfam" id="PF13424">
    <property type="entry name" value="TPR_12"/>
    <property type="match status" value="3"/>
</dbReference>
<feature type="region of interest" description="Disordered" evidence="1">
    <location>
        <begin position="904"/>
        <end position="923"/>
    </location>
</feature>
<dbReference type="InterPro" id="IPR019734">
    <property type="entry name" value="TPR_rpt"/>
</dbReference>
<gene>
    <name evidence="4" type="ORF">Pan97_38360</name>
</gene>
<dbReference type="Pfam" id="PF13374">
    <property type="entry name" value="TPR_10"/>
    <property type="match status" value="1"/>
</dbReference>
<dbReference type="InterPro" id="IPR011990">
    <property type="entry name" value="TPR-like_helical_dom_sf"/>
</dbReference>
<feature type="signal peptide" evidence="2">
    <location>
        <begin position="1"/>
        <end position="23"/>
    </location>
</feature>
<dbReference type="SUPFAM" id="SSF48452">
    <property type="entry name" value="TPR-like"/>
    <property type="match status" value="3"/>
</dbReference>
<evidence type="ECO:0000259" key="3">
    <source>
        <dbReference type="Pfam" id="PF12770"/>
    </source>
</evidence>
<dbReference type="InterPro" id="IPR024983">
    <property type="entry name" value="CHAT_dom"/>
</dbReference>
<dbReference type="PANTHER" id="PTHR10098:SF108">
    <property type="entry name" value="TETRATRICOPEPTIDE REPEAT PROTEIN 28"/>
    <property type="match status" value="1"/>
</dbReference>
<dbReference type="RefSeq" id="WP_165698843.1">
    <property type="nucleotide sequence ID" value="NZ_CP036289.1"/>
</dbReference>
<feature type="domain" description="CHAT" evidence="3">
    <location>
        <begin position="720"/>
        <end position="1061"/>
    </location>
</feature>